<evidence type="ECO:0000313" key="1">
    <source>
        <dbReference type="EMBL" id="RAO00732.1"/>
    </source>
</evidence>
<dbReference type="RefSeq" id="WP_112584289.1">
    <property type="nucleotide sequence ID" value="NZ_PYAA01000017.1"/>
</dbReference>
<protein>
    <submittedName>
        <fullName evidence="1">Uncharacterized protein</fullName>
    </submittedName>
</protein>
<evidence type="ECO:0000313" key="2">
    <source>
        <dbReference type="Proteomes" id="UP000248966"/>
    </source>
</evidence>
<name>A0A328N943_9ACTN</name>
<accession>A0A328N943</accession>
<gene>
    <name evidence="1" type="ORF">LAH08_02985</name>
</gene>
<dbReference type="EMBL" id="PYAA01000017">
    <property type="protein sequence ID" value="RAO00732.1"/>
    <property type="molecule type" value="Genomic_DNA"/>
</dbReference>
<comment type="caution">
    <text evidence="1">The sequence shown here is derived from an EMBL/GenBank/DDBJ whole genome shotgun (WGS) entry which is preliminary data.</text>
</comment>
<sequence>MTHTPPWRRVCDCRCIFHYRLPRTTYNEPGCACTITCATQPLTLLAHQQGRALFLDQGGDLWHVPAMANGTWDWDNATKINTRADVHDAGLVIEHLLRQAANVLDTPTD</sequence>
<proteinExistence type="predicted"/>
<organism evidence="1 2">
    <name type="scientific">Micromonospora noduli</name>
    <dbReference type="NCBI Taxonomy" id="709876"/>
    <lineage>
        <taxon>Bacteria</taxon>
        <taxon>Bacillati</taxon>
        <taxon>Actinomycetota</taxon>
        <taxon>Actinomycetes</taxon>
        <taxon>Micromonosporales</taxon>
        <taxon>Micromonosporaceae</taxon>
        <taxon>Micromonospora</taxon>
    </lineage>
</organism>
<dbReference type="Proteomes" id="UP000248966">
    <property type="component" value="Unassembled WGS sequence"/>
</dbReference>
<dbReference type="AlphaFoldDB" id="A0A328N943"/>
<reference evidence="1 2" key="1">
    <citation type="submission" date="2018-03" db="EMBL/GenBank/DDBJ databases">
        <title>Defining the species Micromonospora saelicesensis and Micromonospora noduli under the framework of genomics.</title>
        <authorList>
            <person name="Riesco R."/>
            <person name="Trujillo M.E."/>
        </authorList>
    </citation>
    <scope>NUCLEOTIDE SEQUENCE [LARGE SCALE GENOMIC DNA]</scope>
    <source>
        <strain evidence="1 2">LAH08</strain>
    </source>
</reference>